<evidence type="ECO:0000259" key="2">
    <source>
        <dbReference type="Pfam" id="PF00582"/>
    </source>
</evidence>
<gene>
    <name evidence="3" type="ORF">KGQ19_25830</name>
</gene>
<dbReference type="InterPro" id="IPR006016">
    <property type="entry name" value="UspA"/>
</dbReference>
<dbReference type="Gene3D" id="3.40.50.620">
    <property type="entry name" value="HUPs"/>
    <property type="match status" value="2"/>
</dbReference>
<dbReference type="RefSeq" id="WP_212012761.1">
    <property type="nucleotide sequence ID" value="NZ_JAAFYZ010000097.1"/>
</dbReference>
<dbReference type="InterPro" id="IPR014729">
    <property type="entry name" value="Rossmann-like_a/b/a_fold"/>
</dbReference>
<dbReference type="CDD" id="cd00293">
    <property type="entry name" value="USP-like"/>
    <property type="match status" value="1"/>
</dbReference>
<dbReference type="PANTHER" id="PTHR46268:SF6">
    <property type="entry name" value="UNIVERSAL STRESS PROTEIN UP12"/>
    <property type="match status" value="1"/>
</dbReference>
<evidence type="ECO:0000313" key="3">
    <source>
        <dbReference type="EMBL" id="MBS2550293.1"/>
    </source>
</evidence>
<dbReference type="Proteomes" id="UP000730482">
    <property type="component" value="Unassembled WGS sequence"/>
</dbReference>
<protein>
    <submittedName>
        <fullName evidence="3">Universal stress protein</fullName>
    </submittedName>
</protein>
<evidence type="ECO:0000256" key="1">
    <source>
        <dbReference type="ARBA" id="ARBA00008791"/>
    </source>
</evidence>
<feature type="domain" description="UspA" evidence="2">
    <location>
        <begin position="142"/>
        <end position="281"/>
    </location>
</feature>
<proteinExistence type="inferred from homology"/>
<reference evidence="3 4" key="1">
    <citation type="submission" date="2020-02" db="EMBL/GenBank/DDBJ databases">
        <title>Acidophilic actinobacteria isolated from forest soil.</title>
        <authorList>
            <person name="Golinska P."/>
        </authorList>
    </citation>
    <scope>NUCLEOTIDE SEQUENCE [LARGE SCALE GENOMIC DNA]</scope>
    <source>
        <strain evidence="3 4">NL8</strain>
    </source>
</reference>
<evidence type="ECO:0000313" key="4">
    <source>
        <dbReference type="Proteomes" id="UP000730482"/>
    </source>
</evidence>
<dbReference type="SUPFAM" id="SSF52402">
    <property type="entry name" value="Adenine nucleotide alpha hydrolases-like"/>
    <property type="match status" value="2"/>
</dbReference>
<accession>A0ABS5KW72</accession>
<dbReference type="EMBL" id="JAAFYZ010000097">
    <property type="protein sequence ID" value="MBS2550293.1"/>
    <property type="molecule type" value="Genomic_DNA"/>
</dbReference>
<organism evidence="3 4">
    <name type="scientific">Catenulispora pinistramenti</name>
    <dbReference type="NCBI Taxonomy" id="2705254"/>
    <lineage>
        <taxon>Bacteria</taxon>
        <taxon>Bacillati</taxon>
        <taxon>Actinomycetota</taxon>
        <taxon>Actinomycetes</taxon>
        <taxon>Catenulisporales</taxon>
        <taxon>Catenulisporaceae</taxon>
        <taxon>Catenulispora</taxon>
    </lineage>
</organism>
<keyword evidence="4" id="KW-1185">Reference proteome</keyword>
<feature type="domain" description="UspA" evidence="2">
    <location>
        <begin position="5"/>
        <end position="133"/>
    </location>
</feature>
<dbReference type="Pfam" id="PF00582">
    <property type="entry name" value="Usp"/>
    <property type="match status" value="2"/>
</dbReference>
<name>A0ABS5KW72_9ACTN</name>
<sequence>MESGVVVGYDQRPAGERVLAEAAAEADRREVPLTVIHALHHAPAAPPEASATQPGPVRQDPVDQAADQLRADHPGLTILTRELDGPTPAILAEQSLDADLLVVGHHGRDGFLRPGSVARHTVARATCPALVVRGSEHRIRGTVIAAVDVGDNAAELLDFAYTEAASRGARLKVVSAPGTLWPRVYTGDAGPLGRPPTQAAERAEEALEQVLQPWPDQYPEVVTDHELIEGSPTAFLTGATTYADLIVIGTHRHADGRPGVRVGPVAQTLLLHADCPVALVPHD</sequence>
<dbReference type="PANTHER" id="PTHR46268">
    <property type="entry name" value="STRESS RESPONSE PROTEIN NHAX"/>
    <property type="match status" value="1"/>
</dbReference>
<comment type="similarity">
    <text evidence="1">Belongs to the universal stress protein A family.</text>
</comment>
<comment type="caution">
    <text evidence="3">The sequence shown here is derived from an EMBL/GenBank/DDBJ whole genome shotgun (WGS) entry which is preliminary data.</text>
</comment>